<name>A0A543D9H6_9PSEU</name>
<dbReference type="OrthoDB" id="2562278at2"/>
<dbReference type="RefSeq" id="WP_142059598.1">
    <property type="nucleotide sequence ID" value="NZ_VFPA01000004.1"/>
</dbReference>
<dbReference type="Pfam" id="PF13814">
    <property type="entry name" value="Replic_Relax"/>
    <property type="match status" value="1"/>
</dbReference>
<protein>
    <submittedName>
        <fullName evidence="3">Protein involved in plasmid replication-relaxation</fullName>
    </submittedName>
</protein>
<dbReference type="InterPro" id="IPR025855">
    <property type="entry name" value="Replic_Relax"/>
</dbReference>
<dbReference type="EMBL" id="VFPA01000004">
    <property type="protein sequence ID" value="TQM05994.1"/>
    <property type="molecule type" value="Genomic_DNA"/>
</dbReference>
<keyword evidence="2" id="KW-1133">Transmembrane helix</keyword>
<dbReference type="Proteomes" id="UP000315677">
    <property type="component" value="Unassembled WGS sequence"/>
</dbReference>
<feature type="transmembrane region" description="Helical" evidence="2">
    <location>
        <begin position="228"/>
        <end position="248"/>
    </location>
</feature>
<reference evidence="3 4" key="1">
    <citation type="submission" date="2019-06" db="EMBL/GenBank/DDBJ databases">
        <title>Sequencing the genomes of 1000 actinobacteria strains.</title>
        <authorList>
            <person name="Klenk H.-P."/>
        </authorList>
    </citation>
    <scope>NUCLEOTIDE SEQUENCE [LARGE SCALE GENOMIC DNA]</scope>
    <source>
        <strain evidence="3 4">DSM 45301</strain>
    </source>
</reference>
<comment type="caution">
    <text evidence="3">The sequence shown here is derived from an EMBL/GenBank/DDBJ whole genome shotgun (WGS) entry which is preliminary data.</text>
</comment>
<evidence type="ECO:0000313" key="3">
    <source>
        <dbReference type="EMBL" id="TQM05994.1"/>
    </source>
</evidence>
<evidence type="ECO:0000313" key="4">
    <source>
        <dbReference type="Proteomes" id="UP000315677"/>
    </source>
</evidence>
<evidence type="ECO:0000256" key="2">
    <source>
        <dbReference type="SAM" id="Phobius"/>
    </source>
</evidence>
<evidence type="ECO:0000256" key="1">
    <source>
        <dbReference type="SAM" id="MobiDB-lite"/>
    </source>
</evidence>
<feature type="region of interest" description="Disordered" evidence="1">
    <location>
        <begin position="327"/>
        <end position="387"/>
    </location>
</feature>
<feature type="region of interest" description="Disordered" evidence="1">
    <location>
        <begin position="1"/>
        <end position="24"/>
    </location>
</feature>
<feature type="compositionally biased region" description="Basic and acidic residues" evidence="1">
    <location>
        <begin position="351"/>
        <end position="366"/>
    </location>
</feature>
<dbReference type="AlphaFoldDB" id="A0A543D9H6"/>
<keyword evidence="2" id="KW-0472">Membrane</keyword>
<keyword evidence="2" id="KW-0812">Transmembrane</keyword>
<proteinExistence type="predicted"/>
<gene>
    <name evidence="3" type="ORF">FB558_6222</name>
</gene>
<organism evidence="3 4">
    <name type="scientific">Pseudonocardia kunmingensis</name>
    <dbReference type="NCBI Taxonomy" id="630975"/>
    <lineage>
        <taxon>Bacteria</taxon>
        <taxon>Bacillati</taxon>
        <taxon>Actinomycetota</taxon>
        <taxon>Actinomycetes</taxon>
        <taxon>Pseudonocardiales</taxon>
        <taxon>Pseudonocardiaceae</taxon>
        <taxon>Pseudonocardia</taxon>
    </lineage>
</organism>
<sequence length="387" mass="42172">MSITQHTPQRALRSAAPGQATPRCANTAEHQARLAWRLTPRDRWIIRMLHEHRVLTSTQITALAFPSYRSGTQRLRELYLWSVIDRFQPFASVGTAPMHYVLGTAGAAVLAAEEGLEVKDLGYRHNRAFGVAHNLRLAHLVGVNEWFTALIAATRHVTARHDNRADGSEPGRDTAVGAWWSEARCARHFGDLTKPDAYGRFHRDGRHVEFFLEFDQGTEALAKLAGKLAGYAALAAATGITTPLLIWLPTARREASARRQLHRIWQGLDQPDTVPVATAAAGLLDPHAAHPSPADPVWLPLHISPGATPAGAGARLPLHHLAEAWPNVHPPESAAHPSDNRGGADGADGNPPDHGRDTGTRAEQPHRLAPPHPMPPVGSRHAARPRR</sequence>
<accession>A0A543D9H6</accession>
<keyword evidence="4" id="KW-1185">Reference proteome</keyword>